<evidence type="ECO:0000256" key="1">
    <source>
        <dbReference type="ARBA" id="ARBA00022737"/>
    </source>
</evidence>
<name>A0A7C8MQ10_9PEZI</name>
<dbReference type="InterPro" id="IPR056884">
    <property type="entry name" value="NPHP3-like_N"/>
</dbReference>
<comment type="caution">
    <text evidence="3">The sequence shown here is derived from an EMBL/GenBank/DDBJ whole genome shotgun (WGS) entry which is preliminary data.</text>
</comment>
<sequence length="516" mass="59380">MRLLQILDNRTLTLTKDIVIDTDIPKYAIFSHTWGKDDQEVSFADMVAGKSTIARTVAYHAAESGHLGGSFFFKRGERDRFGTSKFFSTIAAQIVRREPSFAFHPMSALEDDLSICEAGLKRQFEELLIVPFHQTFSYSRNDKPILIVIDALDECESEMSVKQIIDLFSRANAQTAQSPHLRIFVTSRPDIPIRLGFEAVHDTYKDFILHEVPDSVIRQDLWVCFQSELVTIRNEYSSSVSGTHRQLPEGWPNIPDVRTLVHMATPLFVFAATICRFLGNRRYGNPDKNLQKVLKYRTRSQESKLDNTYRSVLDMMLLGLSRRERTEAIDEFRIIVGSIVILAESLSASALSVKVVALLDVPQSTINDRLDMFHSVLHVPSTSTSPVRLLRLSFRDFLTDPDKREKYEFWIDEKQAHRRLGISCLQIMDRTLQKHIGKREWPSGPDFYFDTETIENTLPPEVTYACLYWAHHLKEAGDDIWEANQTYDFLRRHFIPWLLALAFARKLSRGVKQRSA</sequence>
<dbReference type="AlphaFoldDB" id="A0A7C8MQ10"/>
<dbReference type="InParanoid" id="A0A7C8MQ10"/>
<feature type="domain" description="Nephrocystin 3-like N-terminal" evidence="2">
    <location>
        <begin position="46"/>
        <end position="188"/>
    </location>
</feature>
<reference evidence="3 4" key="1">
    <citation type="submission" date="2019-12" db="EMBL/GenBank/DDBJ databases">
        <title>Draft genome sequence of the ascomycete Xylaria multiplex DSM 110363.</title>
        <authorList>
            <person name="Buettner E."/>
            <person name="Kellner H."/>
        </authorList>
    </citation>
    <scope>NUCLEOTIDE SEQUENCE [LARGE SCALE GENOMIC DNA]</scope>
    <source>
        <strain evidence="3 4">DSM 110363</strain>
    </source>
</reference>
<evidence type="ECO:0000259" key="2">
    <source>
        <dbReference type="Pfam" id="PF24883"/>
    </source>
</evidence>
<accession>A0A7C8MQ10</accession>
<evidence type="ECO:0000313" key="3">
    <source>
        <dbReference type="EMBL" id="KAF2962754.1"/>
    </source>
</evidence>
<dbReference type="Gene3D" id="3.40.50.300">
    <property type="entry name" value="P-loop containing nucleotide triphosphate hydrolases"/>
    <property type="match status" value="1"/>
</dbReference>
<dbReference type="PANTHER" id="PTHR10039">
    <property type="entry name" value="AMELOGENIN"/>
    <property type="match status" value="1"/>
</dbReference>
<keyword evidence="1" id="KW-0677">Repeat</keyword>
<organism evidence="3 4">
    <name type="scientific">Xylaria multiplex</name>
    <dbReference type="NCBI Taxonomy" id="323545"/>
    <lineage>
        <taxon>Eukaryota</taxon>
        <taxon>Fungi</taxon>
        <taxon>Dikarya</taxon>
        <taxon>Ascomycota</taxon>
        <taxon>Pezizomycotina</taxon>
        <taxon>Sordariomycetes</taxon>
        <taxon>Xylariomycetidae</taxon>
        <taxon>Xylariales</taxon>
        <taxon>Xylariaceae</taxon>
        <taxon>Xylaria</taxon>
    </lineage>
</organism>
<dbReference type="OrthoDB" id="538223at2759"/>
<proteinExistence type="predicted"/>
<dbReference type="InterPro" id="IPR027417">
    <property type="entry name" value="P-loop_NTPase"/>
</dbReference>
<dbReference type="SUPFAM" id="SSF52540">
    <property type="entry name" value="P-loop containing nucleoside triphosphate hydrolases"/>
    <property type="match status" value="1"/>
</dbReference>
<dbReference type="Pfam" id="PF24883">
    <property type="entry name" value="NPHP3_N"/>
    <property type="match status" value="1"/>
</dbReference>
<keyword evidence="4" id="KW-1185">Reference proteome</keyword>
<dbReference type="PANTHER" id="PTHR10039:SF17">
    <property type="entry name" value="FUNGAL STAND N-TERMINAL GOODBYE DOMAIN-CONTAINING PROTEIN-RELATED"/>
    <property type="match status" value="1"/>
</dbReference>
<dbReference type="Proteomes" id="UP000481858">
    <property type="component" value="Unassembled WGS sequence"/>
</dbReference>
<evidence type="ECO:0000313" key="4">
    <source>
        <dbReference type="Proteomes" id="UP000481858"/>
    </source>
</evidence>
<gene>
    <name evidence="3" type="ORF">GQX73_g10819</name>
</gene>
<dbReference type="EMBL" id="WUBL01000280">
    <property type="protein sequence ID" value="KAF2962754.1"/>
    <property type="molecule type" value="Genomic_DNA"/>
</dbReference>
<protein>
    <recommendedName>
        <fullName evidence="2">Nephrocystin 3-like N-terminal domain-containing protein</fullName>
    </recommendedName>
</protein>